<protein>
    <submittedName>
        <fullName evidence="1">15710_t:CDS:1</fullName>
    </submittedName>
</protein>
<organism evidence="1 2">
    <name type="scientific">Funneliformis mosseae</name>
    <name type="common">Endomycorrhizal fungus</name>
    <name type="synonym">Glomus mosseae</name>
    <dbReference type="NCBI Taxonomy" id="27381"/>
    <lineage>
        <taxon>Eukaryota</taxon>
        <taxon>Fungi</taxon>
        <taxon>Fungi incertae sedis</taxon>
        <taxon>Mucoromycota</taxon>
        <taxon>Glomeromycotina</taxon>
        <taxon>Glomeromycetes</taxon>
        <taxon>Glomerales</taxon>
        <taxon>Glomeraceae</taxon>
        <taxon>Funneliformis</taxon>
    </lineage>
</organism>
<dbReference type="InterPro" id="IPR011009">
    <property type="entry name" value="Kinase-like_dom_sf"/>
</dbReference>
<feature type="non-terminal residue" evidence="1">
    <location>
        <position position="151"/>
    </location>
</feature>
<evidence type="ECO:0000313" key="1">
    <source>
        <dbReference type="EMBL" id="CAG8751957.1"/>
    </source>
</evidence>
<evidence type="ECO:0000313" key="2">
    <source>
        <dbReference type="Proteomes" id="UP000789375"/>
    </source>
</evidence>
<dbReference type="SUPFAM" id="SSF56112">
    <property type="entry name" value="Protein kinase-like (PK-like)"/>
    <property type="match status" value="1"/>
</dbReference>
<keyword evidence="2" id="KW-1185">Reference proteome</keyword>
<sequence length="151" mass="17899">LLWCKECDPLRMIEGWTSGNSVIDKFIKDTMYEMYDQRNEKYPRFLEWVPFDRFTDIKEISEGGFAKVYSATWIDGKSKFYKQYDGGWKKSNPKPMKVALKRLNGSRNMSAKYCSELKAHWDFYLTGYGTLKLLKFYGITKDPETKDFIMI</sequence>
<dbReference type="EMBL" id="CAJVPP010025566">
    <property type="protein sequence ID" value="CAG8751957.1"/>
    <property type="molecule type" value="Genomic_DNA"/>
</dbReference>
<name>A0A9N9IX30_FUNMO</name>
<accession>A0A9N9IX30</accession>
<comment type="caution">
    <text evidence="1">The sequence shown here is derived from an EMBL/GenBank/DDBJ whole genome shotgun (WGS) entry which is preliminary data.</text>
</comment>
<gene>
    <name evidence="1" type="ORF">FMOSSE_LOCUS16696</name>
</gene>
<reference evidence="1" key="1">
    <citation type="submission" date="2021-06" db="EMBL/GenBank/DDBJ databases">
        <authorList>
            <person name="Kallberg Y."/>
            <person name="Tangrot J."/>
            <person name="Rosling A."/>
        </authorList>
    </citation>
    <scope>NUCLEOTIDE SEQUENCE</scope>
    <source>
        <strain evidence="1">87-6 pot B 2015</strain>
    </source>
</reference>
<proteinExistence type="predicted"/>
<dbReference type="Gene3D" id="1.10.510.10">
    <property type="entry name" value="Transferase(Phosphotransferase) domain 1"/>
    <property type="match status" value="1"/>
</dbReference>
<feature type="non-terminal residue" evidence="1">
    <location>
        <position position="1"/>
    </location>
</feature>
<dbReference type="AlphaFoldDB" id="A0A9N9IX30"/>
<dbReference type="Proteomes" id="UP000789375">
    <property type="component" value="Unassembled WGS sequence"/>
</dbReference>